<dbReference type="STRING" id="37658.SAMN05661086_03204"/>
<dbReference type="InterPro" id="IPR009057">
    <property type="entry name" value="Homeodomain-like_sf"/>
</dbReference>
<organism evidence="4 5">
    <name type="scientific">Anaeromicropila populeti</name>
    <dbReference type="NCBI Taxonomy" id="37658"/>
    <lineage>
        <taxon>Bacteria</taxon>
        <taxon>Bacillati</taxon>
        <taxon>Bacillota</taxon>
        <taxon>Clostridia</taxon>
        <taxon>Lachnospirales</taxon>
        <taxon>Lachnospiraceae</taxon>
        <taxon>Anaeromicropila</taxon>
    </lineage>
</organism>
<dbReference type="EMBL" id="FOYZ01000015">
    <property type="protein sequence ID" value="SFS01058.1"/>
    <property type="molecule type" value="Genomic_DNA"/>
</dbReference>
<protein>
    <submittedName>
        <fullName evidence="4">Transcriptional regulator, TetR family</fullName>
    </submittedName>
</protein>
<feature type="DNA-binding region" description="H-T-H motif" evidence="2">
    <location>
        <begin position="24"/>
        <end position="43"/>
    </location>
</feature>
<dbReference type="Pfam" id="PF00440">
    <property type="entry name" value="TetR_N"/>
    <property type="match status" value="1"/>
</dbReference>
<keyword evidence="1 2" id="KW-0238">DNA-binding</keyword>
<proteinExistence type="predicted"/>
<dbReference type="SUPFAM" id="SSF46689">
    <property type="entry name" value="Homeodomain-like"/>
    <property type="match status" value="1"/>
</dbReference>
<evidence type="ECO:0000313" key="5">
    <source>
        <dbReference type="Proteomes" id="UP000199659"/>
    </source>
</evidence>
<sequence>MDNREKILECALQLFYQRGYDAVSIQEIVNHAGITKPTLYYYFKSKYGLLESILEYKCRPFNDRIRNSSLYSADLTVSLCEITKIYLSTATEEKEFFFFMLALFYSAKENESHKAIHPYLTEQFQLLSGVFERFTPQLGNMRGRQEQFAMGFLGIINLYITVLIEKNNLNKAITQEQVAYSLVHQFMHGIFS</sequence>
<evidence type="ECO:0000256" key="1">
    <source>
        <dbReference type="ARBA" id="ARBA00023125"/>
    </source>
</evidence>
<dbReference type="InterPro" id="IPR001647">
    <property type="entry name" value="HTH_TetR"/>
</dbReference>
<evidence type="ECO:0000313" key="4">
    <source>
        <dbReference type="EMBL" id="SFS01058.1"/>
    </source>
</evidence>
<feature type="domain" description="HTH tetR-type" evidence="3">
    <location>
        <begin position="1"/>
        <end position="61"/>
    </location>
</feature>
<dbReference type="GO" id="GO:0003677">
    <property type="term" value="F:DNA binding"/>
    <property type="evidence" value="ECO:0007669"/>
    <property type="project" value="UniProtKB-UniRule"/>
</dbReference>
<dbReference type="Gene3D" id="1.10.357.10">
    <property type="entry name" value="Tetracycline Repressor, domain 2"/>
    <property type="match status" value="1"/>
</dbReference>
<dbReference type="PROSITE" id="PS50977">
    <property type="entry name" value="HTH_TETR_2"/>
    <property type="match status" value="1"/>
</dbReference>
<dbReference type="PANTHER" id="PTHR43479">
    <property type="entry name" value="ACREF/ENVCD OPERON REPRESSOR-RELATED"/>
    <property type="match status" value="1"/>
</dbReference>
<dbReference type="Proteomes" id="UP000199659">
    <property type="component" value="Unassembled WGS sequence"/>
</dbReference>
<dbReference type="PROSITE" id="PS01081">
    <property type="entry name" value="HTH_TETR_1"/>
    <property type="match status" value="1"/>
</dbReference>
<evidence type="ECO:0000256" key="2">
    <source>
        <dbReference type="PROSITE-ProRule" id="PRU00335"/>
    </source>
</evidence>
<keyword evidence="5" id="KW-1185">Reference proteome</keyword>
<accession>A0A1I6LCP0</accession>
<gene>
    <name evidence="4" type="ORF">SAMN05661086_03204</name>
</gene>
<dbReference type="PRINTS" id="PR00455">
    <property type="entry name" value="HTHTETR"/>
</dbReference>
<dbReference type="RefSeq" id="WP_177214767.1">
    <property type="nucleotide sequence ID" value="NZ_FOYZ01000015.1"/>
</dbReference>
<dbReference type="InterPro" id="IPR023772">
    <property type="entry name" value="DNA-bd_HTH_TetR-type_CS"/>
</dbReference>
<reference evidence="4 5" key="1">
    <citation type="submission" date="2016-10" db="EMBL/GenBank/DDBJ databases">
        <authorList>
            <person name="de Groot N.N."/>
        </authorList>
    </citation>
    <scope>NUCLEOTIDE SEQUENCE [LARGE SCALE GENOMIC DNA]</scope>
    <source>
        <strain evidence="4 5">743A</strain>
    </source>
</reference>
<dbReference type="AlphaFoldDB" id="A0A1I6LCP0"/>
<evidence type="ECO:0000259" key="3">
    <source>
        <dbReference type="PROSITE" id="PS50977"/>
    </source>
</evidence>
<name>A0A1I6LCP0_9FIRM</name>
<dbReference type="PANTHER" id="PTHR43479:SF11">
    <property type="entry name" value="ACREF_ENVCD OPERON REPRESSOR-RELATED"/>
    <property type="match status" value="1"/>
</dbReference>
<dbReference type="InterPro" id="IPR050624">
    <property type="entry name" value="HTH-type_Tx_Regulator"/>
</dbReference>